<dbReference type="SMART" id="SM00220">
    <property type="entry name" value="S_TKc"/>
    <property type="match status" value="1"/>
</dbReference>
<keyword evidence="24" id="KW-1185">Reference proteome</keyword>
<accession>A0A2P5D8T9</accession>
<dbReference type="PROSITE" id="PS00107">
    <property type="entry name" value="PROTEIN_KINASE_ATP"/>
    <property type="match status" value="1"/>
</dbReference>
<keyword evidence="9 19" id="KW-0547">Nucleotide-binding</keyword>
<dbReference type="GO" id="GO:0030246">
    <property type="term" value="F:carbohydrate binding"/>
    <property type="evidence" value="ECO:0007669"/>
    <property type="project" value="UniProtKB-KW"/>
</dbReference>
<keyword evidence="8" id="KW-0430">Lectin</keyword>
<dbReference type="Proteomes" id="UP000237105">
    <property type="component" value="Unassembled WGS sequence"/>
</dbReference>
<keyword evidence="12 21" id="KW-1133">Transmembrane helix</keyword>
<keyword evidence="3 20" id="KW-0723">Serine/threonine-protein kinase</keyword>
<evidence type="ECO:0000256" key="10">
    <source>
        <dbReference type="ARBA" id="ARBA00022777"/>
    </source>
</evidence>
<dbReference type="SUPFAM" id="SSF56112">
    <property type="entry name" value="Protein kinase-like (PK-like)"/>
    <property type="match status" value="1"/>
</dbReference>
<evidence type="ECO:0000256" key="12">
    <source>
        <dbReference type="ARBA" id="ARBA00022989"/>
    </source>
</evidence>
<evidence type="ECO:0000256" key="20">
    <source>
        <dbReference type="RuleBase" id="RU000304"/>
    </source>
</evidence>
<evidence type="ECO:0000256" key="21">
    <source>
        <dbReference type="SAM" id="Phobius"/>
    </source>
</evidence>
<dbReference type="FunFam" id="1.10.510.10:FF:000237">
    <property type="entry name" value="G-type lectin S-receptor-like serine/threonine-protein kinase"/>
    <property type="match status" value="1"/>
</dbReference>
<dbReference type="InterPro" id="IPR000719">
    <property type="entry name" value="Prot_kinase_dom"/>
</dbReference>
<keyword evidence="11 19" id="KW-0067">ATP-binding</keyword>
<dbReference type="STRING" id="3476.A0A2P5D8T9"/>
<dbReference type="PANTHER" id="PTHR47976">
    <property type="entry name" value="G-TYPE LECTIN S-RECEPTOR-LIKE SERINE/THREONINE-PROTEIN KINASE SD2-5"/>
    <property type="match status" value="1"/>
</dbReference>
<reference evidence="24" key="1">
    <citation type="submission" date="2016-06" db="EMBL/GenBank/DDBJ databases">
        <title>Parallel loss of symbiosis genes in relatives of nitrogen-fixing non-legume Parasponia.</title>
        <authorList>
            <person name="Van Velzen R."/>
            <person name="Holmer R."/>
            <person name="Bu F."/>
            <person name="Rutten L."/>
            <person name="Van Zeijl A."/>
            <person name="Liu W."/>
            <person name="Santuari L."/>
            <person name="Cao Q."/>
            <person name="Sharma T."/>
            <person name="Shen D."/>
            <person name="Roswanjaya Y."/>
            <person name="Wardhani T."/>
            <person name="Kalhor M.S."/>
            <person name="Jansen J."/>
            <person name="Van den Hoogen J."/>
            <person name="Gungor B."/>
            <person name="Hartog M."/>
            <person name="Hontelez J."/>
            <person name="Verver J."/>
            <person name="Yang W.-C."/>
            <person name="Schijlen E."/>
            <person name="Repin R."/>
            <person name="Schilthuizen M."/>
            <person name="Schranz E."/>
            <person name="Heidstra R."/>
            <person name="Miyata K."/>
            <person name="Fedorova E."/>
            <person name="Kohlen W."/>
            <person name="Bisseling T."/>
            <person name="Smit S."/>
            <person name="Geurts R."/>
        </authorList>
    </citation>
    <scope>NUCLEOTIDE SEQUENCE [LARGE SCALE GENOMIC DNA]</scope>
    <source>
        <strain evidence="24">cv. WU1-14</strain>
    </source>
</reference>
<evidence type="ECO:0000256" key="11">
    <source>
        <dbReference type="ARBA" id="ARBA00022840"/>
    </source>
</evidence>
<keyword evidence="13 21" id="KW-0472">Membrane</keyword>
<evidence type="ECO:0000256" key="17">
    <source>
        <dbReference type="ARBA" id="ARBA00047899"/>
    </source>
</evidence>
<evidence type="ECO:0000313" key="24">
    <source>
        <dbReference type="Proteomes" id="UP000237105"/>
    </source>
</evidence>
<evidence type="ECO:0000313" key="23">
    <source>
        <dbReference type="EMBL" id="PON69719.1"/>
    </source>
</evidence>
<dbReference type="Pfam" id="PF00069">
    <property type="entry name" value="Pkinase"/>
    <property type="match status" value="1"/>
</dbReference>
<evidence type="ECO:0000256" key="14">
    <source>
        <dbReference type="ARBA" id="ARBA00023157"/>
    </source>
</evidence>
<evidence type="ECO:0000256" key="6">
    <source>
        <dbReference type="ARBA" id="ARBA00022692"/>
    </source>
</evidence>
<dbReference type="EC" id="2.7.11.1" evidence="2"/>
<proteinExistence type="inferred from homology"/>
<dbReference type="GO" id="GO:0004674">
    <property type="term" value="F:protein serine/threonine kinase activity"/>
    <property type="evidence" value="ECO:0007669"/>
    <property type="project" value="UniProtKB-KW"/>
</dbReference>
<dbReference type="PANTHER" id="PTHR47976:SF108">
    <property type="entry name" value="G-TYPE LECTIN S-RECEPTOR-LIKE SERINE_THREONINE-PROTEIN KINASE LECRK1"/>
    <property type="match status" value="1"/>
</dbReference>
<protein>
    <recommendedName>
        <fullName evidence="2">non-specific serine/threonine protein kinase</fullName>
        <ecNumber evidence="2">2.7.11.1</ecNumber>
    </recommendedName>
</protein>
<dbReference type="EMBL" id="JXTB01000054">
    <property type="protein sequence ID" value="PON69719.1"/>
    <property type="molecule type" value="Genomic_DNA"/>
</dbReference>
<evidence type="ECO:0000256" key="5">
    <source>
        <dbReference type="ARBA" id="ARBA00022679"/>
    </source>
</evidence>
<evidence type="ECO:0000256" key="1">
    <source>
        <dbReference type="ARBA" id="ARBA00004479"/>
    </source>
</evidence>
<keyword evidence="10 23" id="KW-0418">Kinase</keyword>
<feature type="transmembrane region" description="Helical" evidence="21">
    <location>
        <begin position="30"/>
        <end position="58"/>
    </location>
</feature>
<comment type="catalytic activity">
    <reaction evidence="17">
        <text>L-threonyl-[protein] + ATP = O-phospho-L-threonyl-[protein] + ADP + H(+)</text>
        <dbReference type="Rhea" id="RHEA:46608"/>
        <dbReference type="Rhea" id="RHEA-COMP:11060"/>
        <dbReference type="Rhea" id="RHEA-COMP:11605"/>
        <dbReference type="ChEBI" id="CHEBI:15378"/>
        <dbReference type="ChEBI" id="CHEBI:30013"/>
        <dbReference type="ChEBI" id="CHEBI:30616"/>
        <dbReference type="ChEBI" id="CHEBI:61977"/>
        <dbReference type="ChEBI" id="CHEBI:456216"/>
        <dbReference type="EC" id="2.7.11.1"/>
    </reaction>
</comment>
<evidence type="ECO:0000256" key="13">
    <source>
        <dbReference type="ARBA" id="ARBA00023136"/>
    </source>
</evidence>
<evidence type="ECO:0000256" key="15">
    <source>
        <dbReference type="ARBA" id="ARBA00023170"/>
    </source>
</evidence>
<comment type="similarity">
    <text evidence="20">Belongs to the protein kinase superfamily.</text>
</comment>
<keyword evidence="6 21" id="KW-0812">Transmembrane</keyword>
<dbReference type="InterPro" id="IPR008271">
    <property type="entry name" value="Ser/Thr_kinase_AS"/>
</dbReference>
<keyword evidence="16" id="KW-0325">Glycoprotein</keyword>
<dbReference type="Gene3D" id="1.10.510.10">
    <property type="entry name" value="Transferase(Phosphotransferase) domain 1"/>
    <property type="match status" value="1"/>
</dbReference>
<evidence type="ECO:0000256" key="9">
    <source>
        <dbReference type="ARBA" id="ARBA00022741"/>
    </source>
</evidence>
<dbReference type="OrthoDB" id="1154362at2759"/>
<evidence type="ECO:0000256" key="4">
    <source>
        <dbReference type="ARBA" id="ARBA00022536"/>
    </source>
</evidence>
<dbReference type="Gene3D" id="3.30.200.20">
    <property type="entry name" value="Phosphorylase Kinase, domain 1"/>
    <property type="match status" value="1"/>
</dbReference>
<dbReference type="GO" id="GO:0016020">
    <property type="term" value="C:membrane"/>
    <property type="evidence" value="ECO:0007669"/>
    <property type="project" value="UniProtKB-SubCell"/>
</dbReference>
<feature type="binding site" evidence="19">
    <location>
        <position position="122"/>
    </location>
    <ligand>
        <name>ATP</name>
        <dbReference type="ChEBI" id="CHEBI:30616"/>
    </ligand>
</feature>
<organism evidence="23 24">
    <name type="scientific">Parasponia andersonii</name>
    <name type="common">Sponia andersonii</name>
    <dbReference type="NCBI Taxonomy" id="3476"/>
    <lineage>
        <taxon>Eukaryota</taxon>
        <taxon>Viridiplantae</taxon>
        <taxon>Streptophyta</taxon>
        <taxon>Embryophyta</taxon>
        <taxon>Tracheophyta</taxon>
        <taxon>Spermatophyta</taxon>
        <taxon>Magnoliopsida</taxon>
        <taxon>eudicotyledons</taxon>
        <taxon>Gunneridae</taxon>
        <taxon>Pentapetalae</taxon>
        <taxon>rosids</taxon>
        <taxon>fabids</taxon>
        <taxon>Rosales</taxon>
        <taxon>Cannabaceae</taxon>
        <taxon>Parasponia</taxon>
    </lineage>
</organism>
<dbReference type="AlphaFoldDB" id="A0A2P5D8T9"/>
<keyword evidence="4" id="KW-0245">EGF-like domain</keyword>
<dbReference type="PROSITE" id="PS50011">
    <property type="entry name" value="PROTEIN_KINASE_DOM"/>
    <property type="match status" value="1"/>
</dbReference>
<name>A0A2P5D8T9_PARAD</name>
<feature type="domain" description="Protein kinase" evidence="22">
    <location>
        <begin position="91"/>
        <end position="365"/>
    </location>
</feature>
<evidence type="ECO:0000256" key="16">
    <source>
        <dbReference type="ARBA" id="ARBA00023180"/>
    </source>
</evidence>
<evidence type="ECO:0000259" key="22">
    <source>
        <dbReference type="PROSITE" id="PS50011"/>
    </source>
</evidence>
<evidence type="ECO:0000256" key="18">
    <source>
        <dbReference type="ARBA" id="ARBA00048679"/>
    </source>
</evidence>
<evidence type="ECO:0000256" key="19">
    <source>
        <dbReference type="PROSITE-ProRule" id="PRU10141"/>
    </source>
</evidence>
<keyword evidence="7" id="KW-0732">Signal</keyword>
<dbReference type="InterPro" id="IPR011009">
    <property type="entry name" value="Kinase-like_dom_sf"/>
</dbReference>
<evidence type="ECO:0000256" key="2">
    <source>
        <dbReference type="ARBA" id="ARBA00012513"/>
    </source>
</evidence>
<sequence>MIDPSIGGKALIKLRTDNSTSDPKKKYDSILVVIVSVLFSSSVFLNVLLLLSALLVLLHLYKKVKASQQIQFMPRMNLQSFTYSELEKATNGFKEELGKGAFATVYKGVLSLDDSSLVAVKKLENIVREGEQEFKAEVNAIGRTNHKNLVQLIGFCNEGQHRLLVYEFMSNGSLASFLFGPSRPNWCQRMQIALGTARGLFYLHEECSNQIIHCDIKPHNVLLDEFFTARIADFGLAKLLRTDQTRTTTAIRGTRGYVAPEWFRNLPVSVKVDVYSYGILLLEIICCRKNFEAEALEEDQMVLADWAYDCFIDDKLSLLLKNDYEAMSDMKRVKKYVMVAIWCIQEDPSLRPTMKKVTQMLEGTVEVSIPPDPSSFISSF</sequence>
<evidence type="ECO:0000256" key="7">
    <source>
        <dbReference type="ARBA" id="ARBA00022729"/>
    </source>
</evidence>
<keyword evidence="5" id="KW-0808">Transferase</keyword>
<evidence type="ECO:0000256" key="3">
    <source>
        <dbReference type="ARBA" id="ARBA00022527"/>
    </source>
</evidence>
<dbReference type="CDD" id="cd14066">
    <property type="entry name" value="STKc_IRAK"/>
    <property type="match status" value="1"/>
</dbReference>
<comment type="caution">
    <text evidence="23">The sequence shown here is derived from an EMBL/GenBank/DDBJ whole genome shotgun (WGS) entry which is preliminary data.</text>
</comment>
<evidence type="ECO:0000256" key="8">
    <source>
        <dbReference type="ARBA" id="ARBA00022734"/>
    </source>
</evidence>
<dbReference type="InterPro" id="IPR017441">
    <property type="entry name" value="Protein_kinase_ATP_BS"/>
</dbReference>
<dbReference type="FunFam" id="3.30.200.20:FF:000059">
    <property type="entry name" value="S-receptor-like serine/threonine-protein kinase"/>
    <property type="match status" value="1"/>
</dbReference>
<comment type="subcellular location">
    <subcellularLocation>
        <location evidence="1">Membrane</location>
        <topology evidence="1">Single-pass type I membrane protein</topology>
    </subcellularLocation>
</comment>
<comment type="catalytic activity">
    <reaction evidence="18">
        <text>L-seryl-[protein] + ATP = O-phospho-L-seryl-[protein] + ADP + H(+)</text>
        <dbReference type="Rhea" id="RHEA:17989"/>
        <dbReference type="Rhea" id="RHEA-COMP:9863"/>
        <dbReference type="Rhea" id="RHEA-COMP:11604"/>
        <dbReference type="ChEBI" id="CHEBI:15378"/>
        <dbReference type="ChEBI" id="CHEBI:29999"/>
        <dbReference type="ChEBI" id="CHEBI:30616"/>
        <dbReference type="ChEBI" id="CHEBI:83421"/>
        <dbReference type="ChEBI" id="CHEBI:456216"/>
        <dbReference type="EC" id="2.7.11.1"/>
    </reaction>
</comment>
<gene>
    <name evidence="23" type="ORF">PanWU01x14_085030</name>
</gene>
<keyword evidence="14" id="KW-1015">Disulfide bond</keyword>
<dbReference type="GO" id="GO:0005524">
    <property type="term" value="F:ATP binding"/>
    <property type="evidence" value="ECO:0007669"/>
    <property type="project" value="UniProtKB-UniRule"/>
</dbReference>
<dbReference type="InterPro" id="IPR051343">
    <property type="entry name" value="G-type_lectin_kinases/EP1-like"/>
</dbReference>
<keyword evidence="15" id="KW-0675">Receptor</keyword>
<dbReference type="PROSITE" id="PS00108">
    <property type="entry name" value="PROTEIN_KINASE_ST"/>
    <property type="match status" value="1"/>
</dbReference>